<reference evidence="1 2" key="1">
    <citation type="submission" date="2023-07" db="EMBL/GenBank/DDBJ databases">
        <title>Sorghum-associated microbial communities from plants grown in Nebraska, USA.</title>
        <authorList>
            <person name="Schachtman D."/>
        </authorList>
    </citation>
    <scope>NUCLEOTIDE SEQUENCE [LARGE SCALE GENOMIC DNA]</scope>
    <source>
        <strain evidence="1 2">DS1709</strain>
    </source>
</reference>
<accession>A0ABU1LB89</accession>
<name>A0ABU1LB89_9FLAO</name>
<organism evidence="1 2">
    <name type="scientific">Chryseobacterium geocarposphaerae</name>
    <dbReference type="NCBI Taxonomy" id="1416776"/>
    <lineage>
        <taxon>Bacteria</taxon>
        <taxon>Pseudomonadati</taxon>
        <taxon>Bacteroidota</taxon>
        <taxon>Flavobacteriia</taxon>
        <taxon>Flavobacteriales</taxon>
        <taxon>Weeksellaceae</taxon>
        <taxon>Chryseobacterium group</taxon>
        <taxon>Chryseobacterium</taxon>
    </lineage>
</organism>
<protein>
    <submittedName>
        <fullName evidence="1">Uncharacterized protein</fullName>
    </submittedName>
</protein>
<dbReference type="Proteomes" id="UP001184853">
    <property type="component" value="Unassembled WGS sequence"/>
</dbReference>
<proteinExistence type="predicted"/>
<evidence type="ECO:0000313" key="2">
    <source>
        <dbReference type="Proteomes" id="UP001184853"/>
    </source>
</evidence>
<evidence type="ECO:0000313" key="1">
    <source>
        <dbReference type="EMBL" id="MDR6403988.1"/>
    </source>
</evidence>
<gene>
    <name evidence="1" type="ORF">J2781_000903</name>
</gene>
<sequence>MSETSDAFLLSLKSISFLILSNDILKPPYTYYRQNIRIDCSAPTASRDLKWAVENEILNKSGEQGLTEYQFN</sequence>
<comment type="caution">
    <text evidence="1">The sequence shown here is derived from an EMBL/GenBank/DDBJ whole genome shotgun (WGS) entry which is preliminary data.</text>
</comment>
<dbReference type="EMBL" id="JAVDQS010000002">
    <property type="protein sequence ID" value="MDR6403988.1"/>
    <property type="molecule type" value="Genomic_DNA"/>
</dbReference>
<keyword evidence="2" id="KW-1185">Reference proteome</keyword>